<accession>A0A401GUJ3</accession>
<dbReference type="OrthoDB" id="3248986at2759"/>
<sequence length="595" mass="65526">MPSTRRIGYQQQTRRCNCLFYGCSKTPEGYRVQTKPTATRHEKKDLEVAARSSQSVQTSHHPAVTAQVPAAHARSALSINEALDGSAPHTSTAASADSAADSDGQVNPADDSGFFSDFEDDHPDANPHSDGNAQQEENPPPQPGDIQAEASVLAPHDNEPPPELREVTADASADDAALAALLESDLAPAFRESKAVRLAYLQAVLGNVFGSSTVAAAQDQLNNSLDIIRLCGCFPLLPKPATTLITAKRRLGLAIDDYIERRPICTVCFKYYPAEMIMKMDSPSCMQAGCTGIVYHIKRQLDVNSDDADDPAKRILAKVQPYSSIVKAVQRFLLRSDFIKNLRLPSVDANKDPLASHELMHDFHDGEAWGMLELGLKRVVREDGTIHEVEVEPGSRGVYLSFAGLHRSVRFAQPFVHLITNIPGPKEPSLEQLDHILEPVVADMRQLYKGLKMAMYGRQIPPRVHAGFELHVSDIQAAWKVTGSAAHGHKKHTCNICMIVHDDLNTEVGYDIPNFVLRDDWIQLKYAFAAKPPKSKKAIKKILDEGGSRYTVLDEMVGFFPIKTSALDYMHNVYGIQHSFFSDVIVKGYLLNSKS</sequence>
<proteinExistence type="predicted"/>
<feature type="compositionally biased region" description="Basic and acidic residues" evidence="1">
    <location>
        <begin position="39"/>
        <end position="48"/>
    </location>
</feature>
<dbReference type="RefSeq" id="XP_027616766.1">
    <property type="nucleotide sequence ID" value="XM_027760965.1"/>
</dbReference>
<dbReference type="AlphaFoldDB" id="A0A401GUJ3"/>
<dbReference type="STRING" id="139825.A0A401GUJ3"/>
<evidence type="ECO:0000313" key="3">
    <source>
        <dbReference type="Proteomes" id="UP000287166"/>
    </source>
</evidence>
<keyword evidence="3" id="KW-1185">Reference proteome</keyword>
<protein>
    <submittedName>
        <fullName evidence="2">Uncharacterized protein</fullName>
    </submittedName>
</protein>
<dbReference type="EMBL" id="BFAD01000008">
    <property type="protein sequence ID" value="GBE85853.1"/>
    <property type="molecule type" value="Genomic_DNA"/>
</dbReference>
<evidence type="ECO:0000313" key="2">
    <source>
        <dbReference type="EMBL" id="GBE85853.1"/>
    </source>
</evidence>
<gene>
    <name evidence="2" type="ORF">SCP_0803750</name>
</gene>
<feature type="region of interest" description="Disordered" evidence="1">
    <location>
        <begin position="29"/>
        <end position="71"/>
    </location>
</feature>
<name>A0A401GUJ3_9APHY</name>
<feature type="region of interest" description="Disordered" evidence="1">
    <location>
        <begin position="85"/>
        <end position="147"/>
    </location>
</feature>
<feature type="compositionally biased region" description="Polar residues" evidence="1">
    <location>
        <begin position="51"/>
        <end position="60"/>
    </location>
</feature>
<dbReference type="InParanoid" id="A0A401GUJ3"/>
<dbReference type="Proteomes" id="UP000287166">
    <property type="component" value="Unassembled WGS sequence"/>
</dbReference>
<evidence type="ECO:0000256" key="1">
    <source>
        <dbReference type="SAM" id="MobiDB-lite"/>
    </source>
</evidence>
<comment type="caution">
    <text evidence="2">The sequence shown here is derived from an EMBL/GenBank/DDBJ whole genome shotgun (WGS) entry which is preliminary data.</text>
</comment>
<dbReference type="GeneID" id="38782770"/>
<feature type="compositionally biased region" description="Low complexity" evidence="1">
    <location>
        <begin position="93"/>
        <end position="103"/>
    </location>
</feature>
<organism evidence="2 3">
    <name type="scientific">Sparassis crispa</name>
    <dbReference type="NCBI Taxonomy" id="139825"/>
    <lineage>
        <taxon>Eukaryota</taxon>
        <taxon>Fungi</taxon>
        <taxon>Dikarya</taxon>
        <taxon>Basidiomycota</taxon>
        <taxon>Agaricomycotina</taxon>
        <taxon>Agaricomycetes</taxon>
        <taxon>Polyporales</taxon>
        <taxon>Sparassidaceae</taxon>
        <taxon>Sparassis</taxon>
    </lineage>
</organism>
<reference evidence="2 3" key="1">
    <citation type="journal article" date="2018" name="Sci. Rep.">
        <title>Genome sequence of the cauliflower mushroom Sparassis crispa (Hanabiratake) and its association with beneficial usage.</title>
        <authorList>
            <person name="Kiyama R."/>
            <person name="Furutani Y."/>
            <person name="Kawaguchi K."/>
            <person name="Nakanishi T."/>
        </authorList>
    </citation>
    <scope>NUCLEOTIDE SEQUENCE [LARGE SCALE GENOMIC DNA]</scope>
</reference>